<gene>
    <name evidence="1" type="ORF">MYCIT1_LOCUS12549</name>
</gene>
<evidence type="ECO:0000313" key="2">
    <source>
        <dbReference type="Proteomes" id="UP001295794"/>
    </source>
</evidence>
<proteinExistence type="predicted"/>
<evidence type="ECO:0000313" key="1">
    <source>
        <dbReference type="EMBL" id="CAK5269080.1"/>
    </source>
</evidence>
<dbReference type="EMBL" id="CAVNYO010000138">
    <property type="protein sequence ID" value="CAK5269080.1"/>
    <property type="molecule type" value="Genomic_DNA"/>
</dbReference>
<dbReference type="Proteomes" id="UP001295794">
    <property type="component" value="Unassembled WGS sequence"/>
</dbReference>
<accession>A0AAD2Q2K4</accession>
<organism evidence="1 2">
    <name type="scientific">Mycena citricolor</name>
    <dbReference type="NCBI Taxonomy" id="2018698"/>
    <lineage>
        <taxon>Eukaryota</taxon>
        <taxon>Fungi</taxon>
        <taxon>Dikarya</taxon>
        <taxon>Basidiomycota</taxon>
        <taxon>Agaricomycotina</taxon>
        <taxon>Agaricomycetes</taxon>
        <taxon>Agaricomycetidae</taxon>
        <taxon>Agaricales</taxon>
        <taxon>Marasmiineae</taxon>
        <taxon>Mycenaceae</taxon>
        <taxon>Mycena</taxon>
    </lineage>
</organism>
<comment type="caution">
    <text evidence="1">The sequence shown here is derived from an EMBL/GenBank/DDBJ whole genome shotgun (WGS) entry which is preliminary data.</text>
</comment>
<protein>
    <submittedName>
        <fullName evidence="1">Uncharacterized protein</fullName>
    </submittedName>
</protein>
<feature type="non-terminal residue" evidence="1">
    <location>
        <position position="91"/>
    </location>
</feature>
<dbReference type="AlphaFoldDB" id="A0AAD2Q2K4"/>
<name>A0AAD2Q2K4_9AGAR</name>
<keyword evidence="2" id="KW-1185">Reference proteome</keyword>
<sequence length="91" mass="10012">QITVGNPRWLIRFTEPFGLRLANVSYGRTKFSSPIIAVCWPNALSEAAEDSAMIISIPRARLTRKNCLGWILCSSTGSVVYFQSTPGRGHA</sequence>
<reference evidence="1" key="1">
    <citation type="submission" date="2023-11" db="EMBL/GenBank/DDBJ databases">
        <authorList>
            <person name="De Vega J J."/>
            <person name="De Vega J J."/>
        </authorList>
    </citation>
    <scope>NUCLEOTIDE SEQUENCE</scope>
</reference>
<feature type="non-terminal residue" evidence="1">
    <location>
        <position position="1"/>
    </location>
</feature>